<protein>
    <submittedName>
        <fullName evidence="1">Transcriptional regulator</fullName>
    </submittedName>
</protein>
<evidence type="ECO:0000313" key="2">
    <source>
        <dbReference type="Proteomes" id="UP000267430"/>
    </source>
</evidence>
<keyword evidence="2" id="KW-1185">Reference proteome</keyword>
<dbReference type="OrthoDB" id="4986073at2"/>
<reference evidence="1 2" key="1">
    <citation type="submission" date="2018-12" db="EMBL/GenBank/DDBJ databases">
        <title>Bacillus chawlae sp. nov., Bacillus glennii sp. nov., and Bacillus saganii sp. nov. Isolated from the Vehicle Assembly Building at Kennedy Space Center where the Viking Spacecraft were Assembled.</title>
        <authorList>
            <person name="Seuylemezian A."/>
            <person name="Vaishampayan P."/>
        </authorList>
    </citation>
    <scope>NUCLEOTIDE SEQUENCE [LARGE SCALE GENOMIC DNA]</scope>
    <source>
        <strain evidence="1 2">L5</strain>
    </source>
</reference>
<proteinExistence type="predicted"/>
<dbReference type="Proteomes" id="UP000267430">
    <property type="component" value="Unassembled WGS sequence"/>
</dbReference>
<dbReference type="AlphaFoldDB" id="A0A433HBV7"/>
<dbReference type="RefSeq" id="WP_126866893.1">
    <property type="nucleotide sequence ID" value="NZ_JAUSTX010000027.1"/>
</dbReference>
<comment type="caution">
    <text evidence="1">The sequence shown here is derived from an EMBL/GenBank/DDBJ whole genome shotgun (WGS) entry which is preliminary data.</text>
</comment>
<name>A0A433HBV7_9BACI</name>
<evidence type="ECO:0000313" key="1">
    <source>
        <dbReference type="EMBL" id="RUQ25819.1"/>
    </source>
</evidence>
<dbReference type="SUPFAM" id="SSF46785">
    <property type="entry name" value="Winged helix' DNA-binding domain"/>
    <property type="match status" value="1"/>
</dbReference>
<accession>A0A433HBV7</accession>
<dbReference type="Gene3D" id="3.30.70.270">
    <property type="match status" value="1"/>
</dbReference>
<dbReference type="InterPro" id="IPR043128">
    <property type="entry name" value="Rev_trsase/Diguanyl_cyclase"/>
</dbReference>
<organism evidence="1 2">
    <name type="scientific">Peribacillus cavernae</name>
    <dbReference type="NCBI Taxonomy" id="1674310"/>
    <lineage>
        <taxon>Bacteria</taxon>
        <taxon>Bacillati</taxon>
        <taxon>Bacillota</taxon>
        <taxon>Bacilli</taxon>
        <taxon>Bacillales</taxon>
        <taxon>Bacillaceae</taxon>
        <taxon>Peribacillus</taxon>
    </lineage>
</organism>
<dbReference type="InterPro" id="IPR036390">
    <property type="entry name" value="WH_DNA-bd_sf"/>
</dbReference>
<gene>
    <name evidence="1" type="ORF">ELQ35_19710</name>
</gene>
<sequence>MIRIAIIGPEGQFPRILKYSDLREDIELIPYPYKKPEESSNVLKEIINCDVLLFTGPVPYFFAKEKIKHQPALYIPVDEYSLTLSLLDIKLNYNKEFQELSIDVPKEDYIRQVADELKIDSSSWFVKDYSQIINNEGTLFDTDDIIRFHQELWEQKKISLVLTSIDYVYVHLQKQGIPCLNMSIPEKSVKDTLVKAIGYGDLLISQHAQIAVGFLSINQSSEVEKSGSDSLNFNFDLLFQELINITHKIDASVQQLSPYQFMLYGTRGGIEYLTNSNENRDILTKMEQIVGCTINIGFGFGRTAKEAEANANIALLHAKEIPNKSTAFIVTEEKKVLGPINGEKKNYQLKTEDKQILNIAKETGTSVATITKLIEWASIRKQTSFTAHELAEYLQVTRRSAERILKKLLDHHFVKIVGEEQPFLKGRPRSVYKMNMY</sequence>
<dbReference type="EMBL" id="RYZZ01000038">
    <property type="protein sequence ID" value="RUQ25819.1"/>
    <property type="molecule type" value="Genomic_DNA"/>
</dbReference>